<accession>A0ABT0B4I0</accession>
<reference evidence="2" key="1">
    <citation type="submission" date="2022-03" db="EMBL/GenBank/DDBJ databases">
        <title>Identification of a novel bacterium isolated from mangrove sediments.</title>
        <authorList>
            <person name="Pan X."/>
        </authorList>
    </citation>
    <scope>NUCLEOTIDE SEQUENCE</scope>
    <source>
        <strain evidence="2">B2580</strain>
    </source>
</reference>
<comment type="caution">
    <text evidence="2">The sequence shown here is derived from an EMBL/GenBank/DDBJ whole genome shotgun (WGS) entry which is preliminary data.</text>
</comment>
<dbReference type="EMBL" id="JALHLE010000024">
    <property type="protein sequence ID" value="MCJ2179944.1"/>
    <property type="molecule type" value="Genomic_DNA"/>
</dbReference>
<gene>
    <name evidence="2" type="ORF">MTR64_15340</name>
</gene>
<sequence length="301" mass="32379">MDAQSPFSARFRLVLKALSLSRAAVAAGLGVDKSLVGRWASGAVKPTDHNLSRITQLIASRQPSFTMADWDRDLTAFASLLGLDPVSSVAAEGYASDVAVLPPVFLEHTRQVTGQRGKTYEGFWRTTRPSVIMDGQFFHDYGMIRITANGMLQVRMGSQGLVFEGYVFPAEGNIFSVLYDTIGATPIFLVFRGVPLPKAHILDGLLVMAALNADRSPAAVPVILERIGDLSGEEHRDDLQCQELFSGDALARREDIDPAVIDHLTRNVGPDAAACGGDMFLTVGANSPFTQGTTLTGQLRG</sequence>
<dbReference type="Proteomes" id="UP001162880">
    <property type="component" value="Unassembled WGS sequence"/>
</dbReference>
<name>A0ABT0B4I0_9SPHN</name>
<proteinExistence type="predicted"/>
<evidence type="ECO:0000256" key="1">
    <source>
        <dbReference type="SAM" id="SignalP"/>
    </source>
</evidence>
<dbReference type="RefSeq" id="WP_243995178.1">
    <property type="nucleotide sequence ID" value="NZ_JALHLE010000024.1"/>
</dbReference>
<organism evidence="2 3">
    <name type="scientific">Novosphingobium album</name>
    <name type="common">ex Hu et al. 2023</name>
    <dbReference type="NCBI Taxonomy" id="2930093"/>
    <lineage>
        <taxon>Bacteria</taxon>
        <taxon>Pseudomonadati</taxon>
        <taxon>Pseudomonadota</taxon>
        <taxon>Alphaproteobacteria</taxon>
        <taxon>Sphingomonadales</taxon>
        <taxon>Sphingomonadaceae</taxon>
        <taxon>Novosphingobium</taxon>
    </lineage>
</organism>
<dbReference type="SUPFAM" id="SSF47413">
    <property type="entry name" value="lambda repressor-like DNA-binding domains"/>
    <property type="match status" value="1"/>
</dbReference>
<evidence type="ECO:0000313" key="3">
    <source>
        <dbReference type="Proteomes" id="UP001162880"/>
    </source>
</evidence>
<keyword evidence="3" id="KW-1185">Reference proteome</keyword>
<evidence type="ECO:0000313" key="2">
    <source>
        <dbReference type="EMBL" id="MCJ2179944.1"/>
    </source>
</evidence>
<protein>
    <submittedName>
        <fullName evidence="2">Helix-turn-helix transcriptional regulator</fullName>
    </submittedName>
</protein>
<feature type="signal peptide" evidence="1">
    <location>
        <begin position="1"/>
        <end position="26"/>
    </location>
</feature>
<feature type="chain" id="PRO_5046939117" evidence="1">
    <location>
        <begin position="27"/>
        <end position="301"/>
    </location>
</feature>
<dbReference type="InterPro" id="IPR010982">
    <property type="entry name" value="Lambda_DNA-bd_dom_sf"/>
</dbReference>
<keyword evidence="1" id="KW-0732">Signal</keyword>